<comment type="caution">
    <text evidence="3">The sequence shown here is derived from an EMBL/GenBank/DDBJ whole genome shotgun (WGS) entry which is preliminary data.</text>
</comment>
<keyword evidence="4" id="KW-1185">Reference proteome</keyword>
<dbReference type="SMART" id="SM00367">
    <property type="entry name" value="LRR_CC"/>
    <property type="match status" value="5"/>
</dbReference>
<dbReference type="Gene3D" id="3.80.10.10">
    <property type="entry name" value="Ribonuclease Inhibitor"/>
    <property type="match status" value="3"/>
</dbReference>
<evidence type="ECO:0000256" key="1">
    <source>
        <dbReference type="ARBA" id="ARBA00022786"/>
    </source>
</evidence>
<dbReference type="SUPFAM" id="SSF81383">
    <property type="entry name" value="F-box domain"/>
    <property type="match status" value="1"/>
</dbReference>
<gene>
    <name evidence="3" type="ORF">ODALV1_LOCUS10716</name>
</gene>
<name>A0ABP1QJ35_9HEXA</name>
<evidence type="ECO:0000259" key="2">
    <source>
        <dbReference type="Pfam" id="PF00646"/>
    </source>
</evidence>
<dbReference type="Gene3D" id="1.20.1280.50">
    <property type="match status" value="1"/>
</dbReference>
<dbReference type="SUPFAM" id="SSF52058">
    <property type="entry name" value="L domain-like"/>
    <property type="match status" value="1"/>
</dbReference>
<organism evidence="3 4">
    <name type="scientific">Orchesella dallaii</name>
    <dbReference type="NCBI Taxonomy" id="48710"/>
    <lineage>
        <taxon>Eukaryota</taxon>
        <taxon>Metazoa</taxon>
        <taxon>Ecdysozoa</taxon>
        <taxon>Arthropoda</taxon>
        <taxon>Hexapoda</taxon>
        <taxon>Collembola</taxon>
        <taxon>Entomobryomorpha</taxon>
        <taxon>Entomobryoidea</taxon>
        <taxon>Orchesellidae</taxon>
        <taxon>Orchesellinae</taxon>
        <taxon>Orchesella</taxon>
    </lineage>
</organism>
<dbReference type="InterPro" id="IPR001810">
    <property type="entry name" value="F-box_dom"/>
</dbReference>
<dbReference type="EMBL" id="CAXLJM020000033">
    <property type="protein sequence ID" value="CAL8101041.1"/>
    <property type="molecule type" value="Genomic_DNA"/>
</dbReference>
<dbReference type="Proteomes" id="UP001642540">
    <property type="component" value="Unassembled WGS sequence"/>
</dbReference>
<dbReference type="InterPro" id="IPR006553">
    <property type="entry name" value="Leu-rich_rpt_Cys-con_subtyp"/>
</dbReference>
<dbReference type="InterPro" id="IPR032675">
    <property type="entry name" value="LRR_dom_sf"/>
</dbReference>
<feature type="domain" description="F-box" evidence="2">
    <location>
        <begin position="42"/>
        <end position="78"/>
    </location>
</feature>
<protein>
    <recommendedName>
        <fullName evidence="2">F-box domain-containing protein</fullName>
    </recommendedName>
</protein>
<accession>A0ABP1QJ35</accession>
<evidence type="ECO:0000313" key="3">
    <source>
        <dbReference type="EMBL" id="CAL8101041.1"/>
    </source>
</evidence>
<dbReference type="Pfam" id="PF00646">
    <property type="entry name" value="F-box"/>
    <property type="match status" value="1"/>
</dbReference>
<dbReference type="PANTHER" id="PTHR13318">
    <property type="entry name" value="PARTNER OF PAIRED, ISOFORM B-RELATED"/>
    <property type="match status" value="1"/>
</dbReference>
<evidence type="ECO:0000313" key="4">
    <source>
        <dbReference type="Proteomes" id="UP001642540"/>
    </source>
</evidence>
<proteinExistence type="predicted"/>
<keyword evidence="1" id="KW-0833">Ubl conjugation pathway</keyword>
<dbReference type="InterPro" id="IPR036047">
    <property type="entry name" value="F-box-like_dom_sf"/>
</dbReference>
<reference evidence="3 4" key="1">
    <citation type="submission" date="2024-08" db="EMBL/GenBank/DDBJ databases">
        <authorList>
            <person name="Cucini C."/>
            <person name="Frati F."/>
        </authorList>
    </citation>
    <scope>NUCLEOTIDE SEQUENCE [LARGE SCALE GENOMIC DNA]</scope>
</reference>
<sequence>MGTTASTASSEVDVGVRGLEENGVKNDEGEDADIVSLRGNLLFPNEILEKILSFMSVRDMLIAREVCVDWMHRINSTDCLVDRVKIRISSDELMCLADSPLDPVFNSFHFHKIDITRQSMRFWTLYSDIITHLDFYKSSVIPRNTVNSEQADFLLGCPNLKHLGLVNCDKYFLMGGNFIQLHEILCLENLESLNLSKNQNLTDSILFSILLKTRKLKSIDLSDCVNMVFMKAVHNRFYPASAPRPIPYSDHILSFHTLCNDFLSTEKARHMKNFNFGMKLNSTGMNLILNLDHIKWEVVNLESPELKIADVRDFISKFQSSLVKLELGRCKLSSADILSANLFGLEKFSAHDSHTFTNLEFLHTMPNLQKLTLDGFTGFEFQLNHEDLTHYHHLTSLSLNGIKPNGDLQVNREYLMKCIPCLTNLISLDLGNCSSLVNNEMVQTIIIHLKRLVNLNLEAAGISDLALTSSTLEEQTGVDELKLNQATCLPNLSNLTDLQRLNLSHCKNLSDLTWLTAFRLPSLVSLNLSNCSALSKKGILSIVSNCRNLENVILIHCSRQILTDHEVINATREKLYRCKGITY</sequence>